<protein>
    <submittedName>
        <fullName evidence="2">Uncharacterized protein</fullName>
    </submittedName>
</protein>
<evidence type="ECO:0000256" key="1">
    <source>
        <dbReference type="SAM" id="Phobius"/>
    </source>
</evidence>
<reference evidence="2 3" key="1">
    <citation type="submission" date="2018-08" db="EMBL/GenBank/DDBJ databases">
        <title>Genome sequence of Methylocystis hirsuta CSC1, a methanotroph able to accumulate PHAs.</title>
        <authorList>
            <person name="Bordel S."/>
            <person name="Rodriguez E."/>
            <person name="Gancedo J."/>
            <person name="Munoz R."/>
        </authorList>
    </citation>
    <scope>NUCLEOTIDE SEQUENCE [LARGE SCALE GENOMIC DNA]</scope>
    <source>
        <strain evidence="2 3">CSC1</strain>
    </source>
</reference>
<proteinExistence type="predicted"/>
<dbReference type="EMBL" id="QWDD01000001">
    <property type="protein sequence ID" value="RNJ51756.1"/>
    <property type="molecule type" value="Genomic_DNA"/>
</dbReference>
<comment type="caution">
    <text evidence="2">The sequence shown here is derived from an EMBL/GenBank/DDBJ whole genome shotgun (WGS) entry which is preliminary data.</text>
</comment>
<name>A0A3M9XVV7_9HYPH</name>
<keyword evidence="1" id="KW-0472">Membrane</keyword>
<gene>
    <name evidence="2" type="ORF">D1O30_12205</name>
</gene>
<accession>A0A3M9XVV7</accession>
<keyword evidence="1" id="KW-0812">Transmembrane</keyword>
<dbReference type="Proteomes" id="UP000268623">
    <property type="component" value="Unassembled WGS sequence"/>
</dbReference>
<feature type="transmembrane region" description="Helical" evidence="1">
    <location>
        <begin position="47"/>
        <end position="65"/>
    </location>
</feature>
<evidence type="ECO:0000313" key="2">
    <source>
        <dbReference type="EMBL" id="RNJ51756.1"/>
    </source>
</evidence>
<evidence type="ECO:0000313" key="3">
    <source>
        <dbReference type="Proteomes" id="UP000268623"/>
    </source>
</evidence>
<keyword evidence="3" id="KW-1185">Reference proteome</keyword>
<feature type="transmembrane region" description="Helical" evidence="1">
    <location>
        <begin position="20"/>
        <end position="41"/>
    </location>
</feature>
<organism evidence="2 3">
    <name type="scientific">Methylocystis hirsuta</name>
    <dbReference type="NCBI Taxonomy" id="369798"/>
    <lineage>
        <taxon>Bacteria</taxon>
        <taxon>Pseudomonadati</taxon>
        <taxon>Pseudomonadota</taxon>
        <taxon>Alphaproteobacteria</taxon>
        <taxon>Hyphomicrobiales</taxon>
        <taxon>Methylocystaceae</taxon>
        <taxon>Methylocystis</taxon>
    </lineage>
</organism>
<keyword evidence="1" id="KW-1133">Transmembrane helix</keyword>
<sequence>MSKEAMQNAGGSATEKPESYTGKIVGGAIAAAIGGTIGALLMGGYAILPAAVVIGLLGVALGAVFD</sequence>
<dbReference type="AlphaFoldDB" id="A0A3M9XVV7"/>